<feature type="region of interest" description="Disordered" evidence="7">
    <location>
        <begin position="332"/>
        <end position="390"/>
    </location>
</feature>
<evidence type="ECO:0000256" key="4">
    <source>
        <dbReference type="ARBA" id="ARBA00022884"/>
    </source>
</evidence>
<name>A0ABM0JMD7_APLCA</name>
<feature type="compositionally biased region" description="Basic and acidic residues" evidence="7">
    <location>
        <begin position="227"/>
        <end position="239"/>
    </location>
</feature>
<evidence type="ECO:0000256" key="3">
    <source>
        <dbReference type="ARBA" id="ARBA00022737"/>
    </source>
</evidence>
<keyword evidence="5" id="KW-0539">Nucleus</keyword>
<organism evidence="9 10">
    <name type="scientific">Aplysia californica</name>
    <name type="common">California sea hare</name>
    <dbReference type="NCBI Taxonomy" id="6500"/>
    <lineage>
        <taxon>Eukaryota</taxon>
        <taxon>Metazoa</taxon>
        <taxon>Spiralia</taxon>
        <taxon>Lophotrochozoa</taxon>
        <taxon>Mollusca</taxon>
        <taxon>Gastropoda</taxon>
        <taxon>Heterobranchia</taxon>
        <taxon>Euthyneura</taxon>
        <taxon>Tectipleura</taxon>
        <taxon>Aplysiida</taxon>
        <taxon>Aplysioidea</taxon>
        <taxon>Aplysiidae</taxon>
        <taxon>Aplysia</taxon>
    </lineage>
</organism>
<evidence type="ECO:0000256" key="6">
    <source>
        <dbReference type="PROSITE-ProRule" id="PRU00176"/>
    </source>
</evidence>
<dbReference type="RefSeq" id="XP_005097090.1">
    <property type="nucleotide sequence ID" value="XM_005097033.3"/>
</dbReference>
<dbReference type="GeneID" id="101853456"/>
<feature type="region of interest" description="Disordered" evidence="7">
    <location>
        <begin position="414"/>
        <end position="442"/>
    </location>
</feature>
<evidence type="ECO:0000256" key="1">
    <source>
        <dbReference type="ARBA" id="ARBA00004123"/>
    </source>
</evidence>
<dbReference type="InterPro" id="IPR012677">
    <property type="entry name" value="Nucleotide-bd_a/b_plait_sf"/>
</dbReference>
<dbReference type="InterPro" id="IPR000504">
    <property type="entry name" value="RRM_dom"/>
</dbReference>
<evidence type="ECO:0000256" key="2">
    <source>
        <dbReference type="ARBA" id="ARBA00020364"/>
    </source>
</evidence>
<reference evidence="10" key="1">
    <citation type="submission" date="2025-08" db="UniProtKB">
        <authorList>
            <consortium name="RefSeq"/>
        </authorList>
    </citation>
    <scope>IDENTIFICATION</scope>
</reference>
<dbReference type="CDD" id="cd12239">
    <property type="entry name" value="RRM2_RBM40_like"/>
    <property type="match status" value="1"/>
</dbReference>
<feature type="compositionally biased region" description="Basic residues" evidence="7">
    <location>
        <begin position="240"/>
        <end position="250"/>
    </location>
</feature>
<dbReference type="Gene3D" id="3.30.70.330">
    <property type="match status" value="2"/>
</dbReference>
<dbReference type="PANTHER" id="PTHR16105:SF0">
    <property type="entry name" value="RNA-BINDING REGION-CONTAINING PROTEIN 3"/>
    <property type="match status" value="1"/>
</dbReference>
<dbReference type="SUPFAM" id="SSF54928">
    <property type="entry name" value="RNA-binding domain, RBD"/>
    <property type="match status" value="2"/>
</dbReference>
<accession>A0ABM0JMD7</accession>
<evidence type="ECO:0000256" key="5">
    <source>
        <dbReference type="ARBA" id="ARBA00023242"/>
    </source>
</evidence>
<evidence type="ECO:0000259" key="8">
    <source>
        <dbReference type="PROSITE" id="PS50102"/>
    </source>
</evidence>
<gene>
    <name evidence="10" type="primary">LOC101853456</name>
</gene>
<dbReference type="Proteomes" id="UP000694888">
    <property type="component" value="Unplaced"/>
</dbReference>
<protein>
    <recommendedName>
        <fullName evidence="2">RNA-binding region-containing protein 3</fullName>
    </recommendedName>
</protein>
<feature type="compositionally biased region" description="Basic and acidic residues" evidence="7">
    <location>
        <begin position="381"/>
        <end position="390"/>
    </location>
</feature>
<proteinExistence type="predicted"/>
<evidence type="ECO:0000313" key="9">
    <source>
        <dbReference type="Proteomes" id="UP000694888"/>
    </source>
</evidence>
<evidence type="ECO:0000256" key="7">
    <source>
        <dbReference type="SAM" id="MobiDB-lite"/>
    </source>
</evidence>
<dbReference type="PROSITE" id="PS50102">
    <property type="entry name" value="RRM"/>
    <property type="match status" value="2"/>
</dbReference>
<dbReference type="InterPro" id="IPR045164">
    <property type="entry name" value="RBM41/RNPC3"/>
</dbReference>
<keyword evidence="9" id="KW-1185">Reference proteome</keyword>
<feature type="region of interest" description="Disordered" evidence="7">
    <location>
        <begin position="208"/>
        <end position="254"/>
    </location>
</feature>
<dbReference type="PANTHER" id="PTHR16105">
    <property type="entry name" value="RNA-BINDING REGION-CONTAINING PROTEIN 3"/>
    <property type="match status" value="1"/>
</dbReference>
<keyword evidence="4 6" id="KW-0694">RNA-binding</keyword>
<dbReference type="SMART" id="SM00360">
    <property type="entry name" value="RRM"/>
    <property type="match status" value="2"/>
</dbReference>
<dbReference type="InterPro" id="IPR034147">
    <property type="entry name" value="RBM40_RRM1"/>
</dbReference>
<sequence length="569" mass="64040">MEESTLLFRHLPSELSQEERKDLLHHIGATQVRLMGRSGPMKHTAFAVFSSKERAAEVVDQLHQAEFLGSTLVVEYAQKKTESIPFVVDGEGLPAKVTEEEEKDNVEELSEAEKKKRVPREIKFDTTFSTWGLKYPRRPELRYQYPPPTPSILTNIMHALAAVPKFYVQVLHLMNKMDLPAPFGMVTPKPPIVPDVYMASVPDDISQREMDISSSSESELDSGSGGERNKVKEVTERRSLVKKRRPHKKPRLSDLQDVDTYSVPSAPVLPVTEVFEKTSDSAPSRKIEMKISGTLMPPASQPDVRRLSSLPQTVFSSSTLYDPSVPTVPCPPLPFGAPQLSMSQPSDQLHLPPQPLPSQQPSSPVSQRTLEEQVAPPSEGPRLHSEDARLQREGNVSDFRVSEDGQIQEPVVGGFGILQPQPKETKNEEEDESSEQKWSRTRFISSSELKKSRLSESEMKELSVFRRYAAGEPSCRLYIKNLAKQVSEEDLHRIFGRHVDWDSETEVNIFDIRLMKEGRMKGQAFITFPNEDAAKSALKETNAFVLKDRPMVVQFARSAKAEEDKASRL</sequence>
<dbReference type="Gene3D" id="6.10.250.610">
    <property type="match status" value="1"/>
</dbReference>
<feature type="domain" description="RRM" evidence="8">
    <location>
        <begin position="475"/>
        <end position="558"/>
    </location>
</feature>
<feature type="domain" description="RRM" evidence="8">
    <location>
        <begin position="4"/>
        <end position="79"/>
    </location>
</feature>
<keyword evidence="3" id="KW-0677">Repeat</keyword>
<comment type="subcellular location">
    <subcellularLocation>
        <location evidence="1">Nucleus</location>
    </subcellularLocation>
</comment>
<dbReference type="Pfam" id="PF00076">
    <property type="entry name" value="RRM_1"/>
    <property type="match status" value="1"/>
</dbReference>
<dbReference type="CDD" id="cd12238">
    <property type="entry name" value="RRM1_RBM40_like"/>
    <property type="match status" value="1"/>
</dbReference>
<evidence type="ECO:0000313" key="10">
    <source>
        <dbReference type="RefSeq" id="XP_005097090.1"/>
    </source>
</evidence>
<dbReference type="InterPro" id="IPR035979">
    <property type="entry name" value="RBD_domain_sf"/>
</dbReference>